<evidence type="ECO:0000313" key="3">
    <source>
        <dbReference type="Proteomes" id="UP000184423"/>
    </source>
</evidence>
<proteinExistence type="predicted"/>
<gene>
    <name evidence="2" type="ORF">SAMN02746091_02624</name>
</gene>
<organism evidence="2 3">
    <name type="scientific">Caloramator proteoclasticus DSM 10124</name>
    <dbReference type="NCBI Taxonomy" id="1121262"/>
    <lineage>
        <taxon>Bacteria</taxon>
        <taxon>Bacillati</taxon>
        <taxon>Bacillota</taxon>
        <taxon>Clostridia</taxon>
        <taxon>Eubacteriales</taxon>
        <taxon>Clostridiaceae</taxon>
        <taxon>Caloramator</taxon>
    </lineage>
</organism>
<sequence>MNIRLYQEAYLNTEKNLKANSSILCAMIYGSLVNGDIWEKSDIDFFVITKEQNKNEIIQTRYANIKINIQYVSKDIFLDQYNHYLKGGTFHKAVFSGKILFCLDDELMNVLNEIKFYTDRERNIRNIEILSNLLNSIHYVNKYLVTHKYETAYQWCVDLVKYYARLIMSIKGHMTDKDILTFAVNMDISVKAMFGELTEGGNLKERVEKVLKIAEDFVEDNIEILCTPIIEVLKTTQRPLSVQEIKNLPLFNQIEGDLSKVLNKLVEKGAIIETIRKYTTYGEEYLIDEIVYTA</sequence>
<dbReference type="RefSeq" id="WP_073250330.1">
    <property type="nucleotide sequence ID" value="NZ_FQVG01000091.1"/>
</dbReference>
<dbReference type="InterPro" id="IPR041633">
    <property type="entry name" value="Polbeta"/>
</dbReference>
<dbReference type="Pfam" id="PF18765">
    <property type="entry name" value="Polbeta"/>
    <property type="match status" value="1"/>
</dbReference>
<name>A0A1M5C161_9CLOT</name>
<evidence type="ECO:0000313" key="2">
    <source>
        <dbReference type="EMBL" id="SHF48441.1"/>
    </source>
</evidence>
<dbReference type="EMBL" id="FQVG01000091">
    <property type="protein sequence ID" value="SHF48441.1"/>
    <property type="molecule type" value="Genomic_DNA"/>
</dbReference>
<dbReference type="Gene3D" id="1.20.120.330">
    <property type="entry name" value="Nucleotidyltransferases domain 2"/>
    <property type="match status" value="1"/>
</dbReference>
<feature type="domain" description="Polymerase beta nucleotidyltransferase" evidence="1">
    <location>
        <begin position="15"/>
        <end position="105"/>
    </location>
</feature>
<dbReference type="Gene3D" id="3.30.460.10">
    <property type="entry name" value="Beta Polymerase, domain 2"/>
    <property type="match status" value="1"/>
</dbReference>
<protein>
    <recommendedName>
        <fullName evidence="1">Polymerase beta nucleotidyltransferase domain-containing protein</fullName>
    </recommendedName>
</protein>
<reference evidence="3" key="1">
    <citation type="submission" date="2016-11" db="EMBL/GenBank/DDBJ databases">
        <authorList>
            <person name="Varghese N."/>
            <person name="Submissions S."/>
        </authorList>
    </citation>
    <scope>NUCLEOTIDE SEQUENCE [LARGE SCALE GENOMIC DNA]</scope>
    <source>
        <strain evidence="3">DSM 10124</strain>
    </source>
</reference>
<dbReference type="SUPFAM" id="SSF81301">
    <property type="entry name" value="Nucleotidyltransferase"/>
    <property type="match status" value="1"/>
</dbReference>
<keyword evidence="3" id="KW-1185">Reference proteome</keyword>
<evidence type="ECO:0000259" key="1">
    <source>
        <dbReference type="Pfam" id="PF18765"/>
    </source>
</evidence>
<accession>A0A1M5C161</accession>
<dbReference type="Proteomes" id="UP000184423">
    <property type="component" value="Unassembled WGS sequence"/>
</dbReference>
<dbReference type="InterPro" id="IPR043519">
    <property type="entry name" value="NT_sf"/>
</dbReference>
<dbReference type="AlphaFoldDB" id="A0A1M5C161"/>